<dbReference type="OrthoDB" id="9850512at2"/>
<gene>
    <name evidence="2" type="ORF">SAMN04487910_0433</name>
</gene>
<feature type="chain" id="PRO_5011468383" description="DUF4468 domain-containing protein" evidence="1">
    <location>
        <begin position="24"/>
        <end position="155"/>
    </location>
</feature>
<organism evidence="2 3">
    <name type="scientific">Aquimarina amphilecti</name>
    <dbReference type="NCBI Taxonomy" id="1038014"/>
    <lineage>
        <taxon>Bacteria</taxon>
        <taxon>Pseudomonadati</taxon>
        <taxon>Bacteroidota</taxon>
        <taxon>Flavobacteriia</taxon>
        <taxon>Flavobacteriales</taxon>
        <taxon>Flavobacteriaceae</taxon>
        <taxon>Aquimarina</taxon>
    </lineage>
</organism>
<evidence type="ECO:0000256" key="1">
    <source>
        <dbReference type="SAM" id="SignalP"/>
    </source>
</evidence>
<dbReference type="EMBL" id="FOAB01000001">
    <property type="protein sequence ID" value="SEK39866.1"/>
    <property type="molecule type" value="Genomic_DNA"/>
</dbReference>
<dbReference type="Proteomes" id="UP000198521">
    <property type="component" value="Unassembled WGS sequence"/>
</dbReference>
<dbReference type="AlphaFoldDB" id="A0A1H7GNY7"/>
<evidence type="ECO:0000313" key="3">
    <source>
        <dbReference type="Proteomes" id="UP000198521"/>
    </source>
</evidence>
<feature type="signal peptide" evidence="1">
    <location>
        <begin position="1"/>
        <end position="23"/>
    </location>
</feature>
<name>A0A1H7GNY7_AQUAM</name>
<evidence type="ECO:0000313" key="2">
    <source>
        <dbReference type="EMBL" id="SEK39866.1"/>
    </source>
</evidence>
<evidence type="ECO:0008006" key="4">
    <source>
        <dbReference type="Google" id="ProtNLM"/>
    </source>
</evidence>
<reference evidence="2 3" key="1">
    <citation type="submission" date="2016-10" db="EMBL/GenBank/DDBJ databases">
        <authorList>
            <person name="de Groot N.N."/>
        </authorList>
    </citation>
    <scope>NUCLEOTIDE SEQUENCE [LARGE SCALE GENOMIC DNA]</scope>
    <source>
        <strain evidence="2 3">DSM 25232</strain>
    </source>
</reference>
<sequence length="155" mass="18603">MKTITFKLIYCAFFFLITLNISAQEEGYNEIYQLKKINNELKKYHDNNQGTKYFYELMSIKNDTLRVKKFSYPVPHSTKVWDELYVPMKEIEIKSIKYKKGILIKSKGKKKIIGDYTDKRPNAKKYYGFKIHPHASEEKDKEIMEMIKKLFQNHQ</sequence>
<dbReference type="STRING" id="1038014.SAMN04487910_0433"/>
<dbReference type="RefSeq" id="WP_091404894.1">
    <property type="nucleotide sequence ID" value="NZ_FOAB01000001.1"/>
</dbReference>
<accession>A0A1H7GNY7</accession>
<protein>
    <recommendedName>
        <fullName evidence="4">DUF4468 domain-containing protein</fullName>
    </recommendedName>
</protein>
<keyword evidence="3" id="KW-1185">Reference proteome</keyword>
<proteinExistence type="predicted"/>
<keyword evidence="1" id="KW-0732">Signal</keyword>